<evidence type="ECO:0000313" key="1">
    <source>
        <dbReference type="EMBL" id="URW80801.1"/>
    </source>
</evidence>
<protein>
    <recommendedName>
        <fullName evidence="3">Capsule polysaccharide biosynthesis protein</fullName>
    </recommendedName>
</protein>
<evidence type="ECO:0000313" key="2">
    <source>
        <dbReference type="Proteomes" id="UP001056426"/>
    </source>
</evidence>
<dbReference type="RefSeq" id="WP_250725232.1">
    <property type="nucleotide sequence ID" value="NZ_CP098400.1"/>
</dbReference>
<dbReference type="Proteomes" id="UP001056426">
    <property type="component" value="Chromosome"/>
</dbReference>
<dbReference type="AlphaFoldDB" id="A0A9J6ZT83"/>
<sequence length="504" mass="59222">MNREEIIEILHRLEEIYEVDKWNINGIDLWPVIRISYAFKLLSQNETCYINNKYNEKSKNPSLITKTIRYFYYGVRNKLHRIALYIEDIWARRYYRMTISNFDTKYIFLGAHSHRVMLNGTVYNRFFDPLIEQSKLNNYLVFEYDGYNTKNRYPAKEKVVDLNKVIKGHNLERNLITELNRWEQLLDFTKDQVVDNGYSEVANEFVSYIKSPNTVRILNLLLSQYLFWNKYFDTHKVKVVYTLCYYSIPNFAIYAAAKAHNIKTIEVQHGPQSKYHPAFAAYSKVPPMGYNTLPDVFWCWDQESTIVIKDWNSSRHQAIVGGHPWLEAWRLGLFKFKLETNCKPIILYALQTFPLEDAFPGFLIRTIKETEDLHWIIRLHPRMNNISLDIKELLEVNKISNFDIHKSDLYPLPAVLSKTAVNVTFFSGVTIEAALMGIKTIVIDERGISFFTNLINQGDVIPFLSNDHIEFANLIRSVISENCQDTTGYIHPCMSIKTFMEINE</sequence>
<name>A0A9J6ZT83_9BACT</name>
<proteinExistence type="predicted"/>
<gene>
    <name evidence="1" type="ORF">M9189_05475</name>
</gene>
<evidence type="ECO:0008006" key="3">
    <source>
        <dbReference type="Google" id="ProtNLM"/>
    </source>
</evidence>
<organism evidence="1 2">
    <name type="scientific">Xiashengella succiniciproducens</name>
    <dbReference type="NCBI Taxonomy" id="2949635"/>
    <lineage>
        <taxon>Bacteria</taxon>
        <taxon>Pseudomonadati</taxon>
        <taxon>Bacteroidota</taxon>
        <taxon>Bacteroidia</taxon>
        <taxon>Marinilabiliales</taxon>
        <taxon>Marinilabiliaceae</taxon>
        <taxon>Xiashengella</taxon>
    </lineage>
</organism>
<reference evidence="1" key="1">
    <citation type="submission" date="2022-05" db="EMBL/GenBank/DDBJ databases">
        <authorList>
            <person name="Sun X."/>
        </authorList>
    </citation>
    <scope>NUCLEOTIDE SEQUENCE</scope>
    <source>
        <strain evidence="1">Ai-910</strain>
    </source>
</reference>
<dbReference type="Gene3D" id="3.40.50.12580">
    <property type="match status" value="1"/>
</dbReference>
<dbReference type="KEGG" id="alkq:M9189_05475"/>
<dbReference type="EMBL" id="CP098400">
    <property type="protein sequence ID" value="URW80801.1"/>
    <property type="molecule type" value="Genomic_DNA"/>
</dbReference>
<accession>A0A9J6ZT83</accession>
<dbReference type="InterPro" id="IPR043148">
    <property type="entry name" value="TagF_C"/>
</dbReference>
<dbReference type="SUPFAM" id="SSF53756">
    <property type="entry name" value="UDP-Glycosyltransferase/glycogen phosphorylase"/>
    <property type="match status" value="1"/>
</dbReference>
<reference evidence="1" key="2">
    <citation type="submission" date="2022-06" db="EMBL/GenBank/DDBJ databases">
        <title>Xiashengella guii gen. nov. sp. nov., a bacterium isolated form anaerobic digestion tank.</title>
        <authorList>
            <person name="Huang H."/>
        </authorList>
    </citation>
    <scope>NUCLEOTIDE SEQUENCE</scope>
    <source>
        <strain evidence="1">Ai-910</strain>
    </source>
</reference>
<keyword evidence="2" id="KW-1185">Reference proteome</keyword>